<feature type="compositionally biased region" description="Polar residues" evidence="1">
    <location>
        <begin position="25"/>
        <end position="36"/>
    </location>
</feature>
<dbReference type="InterPro" id="IPR003325">
    <property type="entry name" value="TerD"/>
</dbReference>
<dbReference type="Gene3D" id="2.60.60.30">
    <property type="entry name" value="sav2460 like domains"/>
    <property type="match status" value="1"/>
</dbReference>
<organism evidence="2 3">
    <name type="scientific">Nocardia amikacinitolerans</name>
    <dbReference type="NCBI Taxonomy" id="756689"/>
    <lineage>
        <taxon>Bacteria</taxon>
        <taxon>Bacillati</taxon>
        <taxon>Actinomycetota</taxon>
        <taxon>Actinomycetes</taxon>
        <taxon>Mycobacteriales</taxon>
        <taxon>Nocardiaceae</taxon>
        <taxon>Nocardia</taxon>
    </lineage>
</organism>
<dbReference type="Proteomes" id="UP000219565">
    <property type="component" value="Unassembled WGS sequence"/>
</dbReference>
<evidence type="ECO:0000313" key="3">
    <source>
        <dbReference type="Proteomes" id="UP000219565"/>
    </source>
</evidence>
<feature type="region of interest" description="Disordered" evidence="1">
    <location>
        <begin position="1"/>
        <end position="36"/>
    </location>
</feature>
<evidence type="ECO:0000256" key="1">
    <source>
        <dbReference type="SAM" id="MobiDB-lite"/>
    </source>
</evidence>
<sequence length="229" mass="25155">MRQRPLRRRKPLPLLFSRGGPRMASEQQSGGVNSAKVTLSKATPSINLTKPGEQQGVLRVNLNWSRAAKGFFRRSKPVDLDLGCLYELADGTKGVVQAVGENFGSLAGEPYIQLDGDDRSGAVTSGENMHIDLARPELFKRILIFAFIYEGVPNWAAADGVVTLYPSTGPQVEMRLDSPVDGARSCAIALLQNNGRGITVHREVQYINGTQRHIDEAYRWGMQWSSASK</sequence>
<gene>
    <name evidence="2" type="ORF">SAMN04244553_4400</name>
</gene>
<proteinExistence type="predicted"/>
<evidence type="ECO:0000313" key="2">
    <source>
        <dbReference type="EMBL" id="SNY87454.1"/>
    </source>
</evidence>
<name>A0A285LR98_9NOCA</name>
<accession>A0A285LR98</accession>
<dbReference type="AlphaFoldDB" id="A0A285LR98"/>
<reference evidence="2 3" key="1">
    <citation type="submission" date="2017-09" db="EMBL/GenBank/DDBJ databases">
        <authorList>
            <person name="Ehlers B."/>
            <person name="Leendertz F.H."/>
        </authorList>
    </citation>
    <scope>NUCLEOTIDE SEQUENCE [LARGE SCALE GENOMIC DNA]</scope>
    <source>
        <strain evidence="2 3">DSM 45537</strain>
    </source>
</reference>
<dbReference type="EMBL" id="OBEG01000004">
    <property type="protein sequence ID" value="SNY87454.1"/>
    <property type="molecule type" value="Genomic_DNA"/>
</dbReference>
<keyword evidence="3" id="KW-1185">Reference proteome</keyword>
<feature type="compositionally biased region" description="Basic residues" evidence="1">
    <location>
        <begin position="1"/>
        <end position="11"/>
    </location>
</feature>
<dbReference type="STRING" id="1379680.GCA_001612615_03722"/>
<protein>
    <submittedName>
        <fullName evidence="2">Tellurite resistance protein TerA</fullName>
    </submittedName>
</protein>
<dbReference type="CDD" id="cd06974">
    <property type="entry name" value="TerD_like"/>
    <property type="match status" value="1"/>
</dbReference>